<dbReference type="Proteomes" id="UP000069205">
    <property type="component" value="Chromosome"/>
</dbReference>
<dbReference type="EMBL" id="CP011801">
    <property type="protein sequence ID" value="ALA57125.1"/>
    <property type="molecule type" value="Genomic_DNA"/>
</dbReference>
<organism evidence="1 2">
    <name type="scientific">Nitrospira moscoviensis</name>
    <dbReference type="NCBI Taxonomy" id="42253"/>
    <lineage>
        <taxon>Bacteria</taxon>
        <taxon>Pseudomonadati</taxon>
        <taxon>Nitrospirota</taxon>
        <taxon>Nitrospiria</taxon>
        <taxon>Nitrospirales</taxon>
        <taxon>Nitrospiraceae</taxon>
        <taxon>Nitrospira</taxon>
    </lineage>
</organism>
<proteinExistence type="predicted"/>
<keyword evidence="2" id="KW-1185">Reference proteome</keyword>
<sequence length="82" mass="8539">MNGAPSTVLSVKRTAAAREFRCSGGGIHQEKPTNISVLENQPGPVAALGLLIPSGLGPLVYCVTEPIWLESPFLSVCVFASS</sequence>
<dbReference type="STRING" id="42253.NITMOv2_0689"/>
<evidence type="ECO:0000313" key="1">
    <source>
        <dbReference type="EMBL" id="ALA57125.1"/>
    </source>
</evidence>
<dbReference type="AlphaFoldDB" id="A0A0K2G865"/>
<name>A0A0K2G865_NITMO</name>
<protein>
    <submittedName>
        <fullName evidence="1">Uncharacterized protein</fullName>
    </submittedName>
</protein>
<reference evidence="1 2" key="1">
    <citation type="journal article" date="2015" name="Proc. Natl. Acad. Sci. U.S.A.">
        <title>Expanded metabolic versatility of ubiquitous nitrite-oxidizing bacteria from the genus Nitrospira.</title>
        <authorList>
            <person name="Koch H."/>
            <person name="Lucker S."/>
            <person name="Albertsen M."/>
            <person name="Kitzinger K."/>
            <person name="Herbold C."/>
            <person name="Spieck E."/>
            <person name="Nielsen P.H."/>
            <person name="Wagner M."/>
            <person name="Daims H."/>
        </authorList>
    </citation>
    <scope>NUCLEOTIDE SEQUENCE [LARGE SCALE GENOMIC DNA]</scope>
    <source>
        <strain evidence="1 2">NSP M-1</strain>
    </source>
</reference>
<dbReference type="KEGG" id="nmv:NITMOv2_0689"/>
<accession>A0A0K2G865</accession>
<evidence type="ECO:0000313" key="2">
    <source>
        <dbReference type="Proteomes" id="UP000069205"/>
    </source>
</evidence>
<gene>
    <name evidence="1" type="ORF">NITMOv2_0689</name>
</gene>